<evidence type="ECO:0000313" key="1">
    <source>
        <dbReference type="EMBL" id="ABK76840.1"/>
    </source>
</evidence>
<gene>
    <name evidence="1" type="ordered locus">CENSYa_0197</name>
</gene>
<sequence length="74" mass="8136">MACRDGSSCRRAGSAFYQAVCTGICGNQGMTLPSLCTRRSRCRTGTASPVIQSCPRPCRRRIFCPPWDDAQSYL</sequence>
<dbReference type="Proteomes" id="UP000000758">
    <property type="component" value="Chromosome"/>
</dbReference>
<dbReference type="AlphaFoldDB" id="A0RU23"/>
<dbReference type="EnsemblBacteria" id="ABK76840">
    <property type="protein sequence ID" value="ABK76840"/>
    <property type="gene ID" value="CENSYa_0197"/>
</dbReference>
<evidence type="ECO:0000313" key="2">
    <source>
        <dbReference type="Proteomes" id="UP000000758"/>
    </source>
</evidence>
<dbReference type="HOGENOM" id="CLU_2678694_0_0_2"/>
<proteinExistence type="predicted"/>
<keyword evidence="2" id="KW-1185">Reference proteome</keyword>
<reference evidence="1 2" key="1">
    <citation type="journal article" date="2006" name="Proc. Natl. Acad. Sci. U.S.A.">
        <title>Genomic analysis of the uncultivated marine crenarchaeote Cenarchaeum symbiosum.</title>
        <authorList>
            <person name="Hallam S.J."/>
            <person name="Konstantinidis K.T."/>
            <person name="Putnam N."/>
            <person name="Schleper C."/>
            <person name="Watanabe Y."/>
            <person name="Sugahara J."/>
            <person name="Preston C."/>
            <person name="de la Torre J."/>
            <person name="Richardson P.M."/>
            <person name="DeLong E.F."/>
        </authorList>
    </citation>
    <scope>NUCLEOTIDE SEQUENCE [LARGE SCALE GENOMIC DNA]</scope>
    <source>
        <strain evidence="2">A</strain>
    </source>
</reference>
<dbReference type="STRING" id="414004.CENSYa_0197"/>
<protein>
    <submittedName>
        <fullName evidence="1">Uncharacterized protein</fullName>
    </submittedName>
</protein>
<dbReference type="KEGG" id="csy:CENSYa_0197"/>
<accession>A0RU23</accession>
<name>A0RU23_CENSY</name>
<organism evidence="1 2">
    <name type="scientific">Cenarchaeum symbiosum (strain A)</name>
    <dbReference type="NCBI Taxonomy" id="414004"/>
    <lineage>
        <taxon>Archaea</taxon>
        <taxon>Nitrososphaerota</taxon>
        <taxon>Candidatus Cenarchaeales</taxon>
        <taxon>Candidatus Cenarchaeaceae</taxon>
        <taxon>Candidatus Cenarchaeum</taxon>
    </lineage>
</organism>
<dbReference type="EMBL" id="DP000238">
    <property type="protein sequence ID" value="ABK76840.1"/>
    <property type="molecule type" value="Genomic_DNA"/>
</dbReference>